<dbReference type="Proteomes" id="UP000479710">
    <property type="component" value="Unassembled WGS sequence"/>
</dbReference>
<keyword evidence="1" id="KW-0813">Transport</keyword>
<keyword evidence="2" id="KW-0633">Potassium transport</keyword>
<dbReference type="GO" id="GO:0012505">
    <property type="term" value="C:endomembrane system"/>
    <property type="evidence" value="ECO:0007669"/>
    <property type="project" value="TreeGrafter"/>
</dbReference>
<dbReference type="InterPro" id="IPR050794">
    <property type="entry name" value="CPA2_transporter"/>
</dbReference>
<reference evidence="5 6" key="1">
    <citation type="submission" date="2019-11" db="EMBL/GenBank/DDBJ databases">
        <title>Whole genome sequence of Oryza granulata.</title>
        <authorList>
            <person name="Li W."/>
        </authorList>
    </citation>
    <scope>NUCLEOTIDE SEQUENCE [LARGE SCALE GENOMIC DNA]</scope>
    <source>
        <strain evidence="6">cv. Menghai</strain>
        <tissue evidence="5">Leaf</tissue>
    </source>
</reference>
<dbReference type="EMBL" id="SPHZ02000011">
    <property type="protein sequence ID" value="KAF0891094.1"/>
    <property type="molecule type" value="Genomic_DNA"/>
</dbReference>
<dbReference type="GO" id="GO:0006885">
    <property type="term" value="P:regulation of pH"/>
    <property type="evidence" value="ECO:0007669"/>
    <property type="project" value="TreeGrafter"/>
</dbReference>
<dbReference type="OrthoDB" id="693981at2759"/>
<keyword evidence="4" id="KW-0406">Ion transport</keyword>
<dbReference type="PANTHER" id="PTHR32468">
    <property type="entry name" value="CATION/H + ANTIPORTER"/>
    <property type="match status" value="1"/>
</dbReference>
<evidence type="ECO:0000256" key="3">
    <source>
        <dbReference type="ARBA" id="ARBA00022958"/>
    </source>
</evidence>
<evidence type="ECO:0000256" key="2">
    <source>
        <dbReference type="ARBA" id="ARBA00022538"/>
    </source>
</evidence>
<keyword evidence="6" id="KW-1185">Reference proteome</keyword>
<dbReference type="GO" id="GO:0098662">
    <property type="term" value="P:inorganic cation transmembrane transport"/>
    <property type="evidence" value="ECO:0007669"/>
    <property type="project" value="TreeGrafter"/>
</dbReference>
<gene>
    <name evidence="5" type="ORF">E2562_005175</name>
</gene>
<dbReference type="AlphaFoldDB" id="A0A6G1BTV1"/>
<sequence length="161" mass="18316">MARFNIRYLKIKSGALRALRKRLIRGIMAIEKFVSRRTFREVSVYPGDVQRTARAVRMMTTSRMMPLSRMTRRRRAVRMIPLLYDPSGRFAHAKRRTLEGARPNAELRVLACLFNEDHAAPLLDLIEASGSSRDAPVSLIVLHLTELVGHAASVLKPHKKS</sequence>
<dbReference type="PANTHER" id="PTHR32468:SF30">
    <property type="entry name" value="OS12G0109150 PROTEIN"/>
    <property type="match status" value="1"/>
</dbReference>
<organism evidence="5 6">
    <name type="scientific">Oryza meyeriana var. granulata</name>
    <dbReference type="NCBI Taxonomy" id="110450"/>
    <lineage>
        <taxon>Eukaryota</taxon>
        <taxon>Viridiplantae</taxon>
        <taxon>Streptophyta</taxon>
        <taxon>Embryophyta</taxon>
        <taxon>Tracheophyta</taxon>
        <taxon>Spermatophyta</taxon>
        <taxon>Magnoliopsida</taxon>
        <taxon>Liliopsida</taxon>
        <taxon>Poales</taxon>
        <taxon>Poaceae</taxon>
        <taxon>BOP clade</taxon>
        <taxon>Oryzoideae</taxon>
        <taxon>Oryzeae</taxon>
        <taxon>Oryzinae</taxon>
        <taxon>Oryza</taxon>
        <taxon>Oryza meyeriana</taxon>
    </lineage>
</organism>
<accession>A0A6G1BTV1</accession>
<protein>
    <submittedName>
        <fullName evidence="5">Uncharacterized protein</fullName>
    </submittedName>
</protein>
<comment type="caution">
    <text evidence="5">The sequence shown here is derived from an EMBL/GenBank/DDBJ whole genome shotgun (WGS) entry which is preliminary data.</text>
</comment>
<evidence type="ECO:0000313" key="6">
    <source>
        <dbReference type="Proteomes" id="UP000479710"/>
    </source>
</evidence>
<keyword evidence="3" id="KW-0630">Potassium</keyword>
<dbReference type="GO" id="GO:0006813">
    <property type="term" value="P:potassium ion transport"/>
    <property type="evidence" value="ECO:0007669"/>
    <property type="project" value="UniProtKB-KW"/>
</dbReference>
<evidence type="ECO:0000256" key="4">
    <source>
        <dbReference type="ARBA" id="ARBA00023065"/>
    </source>
</evidence>
<evidence type="ECO:0000313" key="5">
    <source>
        <dbReference type="EMBL" id="KAF0891094.1"/>
    </source>
</evidence>
<name>A0A6G1BTV1_9ORYZ</name>
<proteinExistence type="predicted"/>
<evidence type="ECO:0000256" key="1">
    <source>
        <dbReference type="ARBA" id="ARBA00022448"/>
    </source>
</evidence>